<evidence type="ECO:0000313" key="1">
    <source>
        <dbReference type="EMBL" id="MBD2184221.1"/>
    </source>
</evidence>
<dbReference type="Proteomes" id="UP000641646">
    <property type="component" value="Unassembled WGS sequence"/>
</dbReference>
<evidence type="ECO:0000313" key="2">
    <source>
        <dbReference type="Proteomes" id="UP000641646"/>
    </source>
</evidence>
<accession>A0A926ZKP9</accession>
<protein>
    <submittedName>
        <fullName evidence="1">Uncharacterized protein</fullName>
    </submittedName>
</protein>
<keyword evidence="2" id="KW-1185">Reference proteome</keyword>
<name>A0A926ZKP9_9CYAN</name>
<proteinExistence type="predicted"/>
<dbReference type="EMBL" id="JACJPW010000076">
    <property type="protein sequence ID" value="MBD2184221.1"/>
    <property type="molecule type" value="Genomic_DNA"/>
</dbReference>
<organism evidence="1 2">
    <name type="scientific">Aerosakkonema funiforme FACHB-1375</name>
    <dbReference type="NCBI Taxonomy" id="2949571"/>
    <lineage>
        <taxon>Bacteria</taxon>
        <taxon>Bacillati</taxon>
        <taxon>Cyanobacteriota</taxon>
        <taxon>Cyanophyceae</taxon>
        <taxon>Oscillatoriophycideae</taxon>
        <taxon>Aerosakkonematales</taxon>
        <taxon>Aerosakkonemataceae</taxon>
        <taxon>Aerosakkonema</taxon>
    </lineage>
</organism>
<sequence>MFFGLLANELAARFYLEWDKQYIAQEYTIKAYYGYAHWGAKGKVADLERRYPQLLVPIWQQTCPTLSVNETLFATGTVTSTSSSTIISNSLDLAAILKASQAISGEIELEKLLSFKPKSK</sequence>
<reference evidence="1" key="2">
    <citation type="submission" date="2020-08" db="EMBL/GenBank/DDBJ databases">
        <authorList>
            <person name="Chen M."/>
            <person name="Teng W."/>
            <person name="Zhao L."/>
            <person name="Hu C."/>
            <person name="Zhou Y."/>
            <person name="Han B."/>
            <person name="Song L."/>
            <person name="Shu W."/>
        </authorList>
    </citation>
    <scope>NUCLEOTIDE SEQUENCE</scope>
    <source>
        <strain evidence="1">FACHB-1375</strain>
    </source>
</reference>
<comment type="caution">
    <text evidence="1">The sequence shown here is derived from an EMBL/GenBank/DDBJ whole genome shotgun (WGS) entry which is preliminary data.</text>
</comment>
<dbReference type="AlphaFoldDB" id="A0A926ZKP9"/>
<gene>
    <name evidence="1" type="ORF">H6G03_24645</name>
</gene>
<reference evidence="1" key="1">
    <citation type="journal article" date="2015" name="ISME J.">
        <title>Draft Genome Sequence of Streptomyces incarnatus NRRL8089, which Produces the Nucleoside Antibiotic Sinefungin.</title>
        <authorList>
            <person name="Oshima K."/>
            <person name="Hattori M."/>
            <person name="Shimizu H."/>
            <person name="Fukuda K."/>
            <person name="Nemoto M."/>
            <person name="Inagaki K."/>
            <person name="Tamura T."/>
        </authorList>
    </citation>
    <scope>NUCLEOTIDE SEQUENCE</scope>
    <source>
        <strain evidence="1">FACHB-1375</strain>
    </source>
</reference>